<dbReference type="GO" id="GO:0005524">
    <property type="term" value="F:ATP binding"/>
    <property type="evidence" value="ECO:0007669"/>
    <property type="project" value="UniProtKB-UniRule"/>
</dbReference>
<dbReference type="InterPro" id="IPR051681">
    <property type="entry name" value="Ser/Thr_Kinases-Pseudokinases"/>
</dbReference>
<dbReference type="PROSITE" id="PS50011">
    <property type="entry name" value="PROTEIN_KINASE_DOM"/>
    <property type="match status" value="1"/>
</dbReference>
<dbReference type="PROSITE" id="PS00107">
    <property type="entry name" value="PROTEIN_KINASE_ATP"/>
    <property type="match status" value="1"/>
</dbReference>
<protein>
    <recommendedName>
        <fullName evidence="5">Protein kinase domain-containing protein</fullName>
    </recommendedName>
</protein>
<dbReference type="PRINTS" id="PR00109">
    <property type="entry name" value="TYRKINASE"/>
</dbReference>
<keyword evidence="1" id="KW-0418">Kinase</keyword>
<dbReference type="EMBL" id="CAJOBB010002653">
    <property type="protein sequence ID" value="CAF3987561.1"/>
    <property type="molecule type" value="Genomic_DNA"/>
</dbReference>
<dbReference type="InterPro" id="IPR011009">
    <property type="entry name" value="Kinase-like_dom_sf"/>
</dbReference>
<evidence type="ECO:0000256" key="1">
    <source>
        <dbReference type="ARBA" id="ARBA00022527"/>
    </source>
</evidence>
<evidence type="ECO:0000313" key="6">
    <source>
        <dbReference type="EMBL" id="CAF0766312.1"/>
    </source>
</evidence>
<dbReference type="Pfam" id="PF22215">
    <property type="entry name" value="MLKL_N"/>
    <property type="match status" value="1"/>
</dbReference>
<dbReference type="InterPro" id="IPR001245">
    <property type="entry name" value="Ser-Thr/Tyr_kinase_cat_dom"/>
</dbReference>
<dbReference type="GO" id="GO:0007166">
    <property type="term" value="P:cell surface receptor signaling pathway"/>
    <property type="evidence" value="ECO:0007669"/>
    <property type="project" value="InterPro"/>
</dbReference>
<keyword evidence="2 4" id="KW-0547">Nucleotide-binding</keyword>
<evidence type="ECO:0000256" key="4">
    <source>
        <dbReference type="PROSITE-ProRule" id="PRU10141"/>
    </source>
</evidence>
<evidence type="ECO:0000313" key="8">
    <source>
        <dbReference type="Proteomes" id="UP000663860"/>
    </source>
</evidence>
<dbReference type="InterPro" id="IPR054000">
    <property type="entry name" value="MLKL_N"/>
</dbReference>
<keyword evidence="3 4" id="KW-0067">ATP-binding</keyword>
<dbReference type="GO" id="GO:0004674">
    <property type="term" value="F:protein serine/threonine kinase activity"/>
    <property type="evidence" value="ECO:0007669"/>
    <property type="project" value="UniProtKB-KW"/>
</dbReference>
<feature type="domain" description="Protein kinase" evidence="5">
    <location>
        <begin position="210"/>
        <end position="476"/>
    </location>
</feature>
<dbReference type="Proteomes" id="UP000663868">
    <property type="component" value="Unassembled WGS sequence"/>
</dbReference>
<dbReference type="SUPFAM" id="SSF56112">
    <property type="entry name" value="Protein kinase-like (PK-like)"/>
    <property type="match status" value="1"/>
</dbReference>
<dbReference type="AlphaFoldDB" id="A0A813QEN9"/>
<organism evidence="6 8">
    <name type="scientific">Adineta steineri</name>
    <dbReference type="NCBI Taxonomy" id="433720"/>
    <lineage>
        <taxon>Eukaryota</taxon>
        <taxon>Metazoa</taxon>
        <taxon>Spiralia</taxon>
        <taxon>Gnathifera</taxon>
        <taxon>Rotifera</taxon>
        <taxon>Eurotatoria</taxon>
        <taxon>Bdelloidea</taxon>
        <taxon>Adinetida</taxon>
        <taxon>Adinetidae</taxon>
        <taxon>Adineta</taxon>
    </lineage>
</organism>
<proteinExistence type="predicted"/>
<dbReference type="CDD" id="cd13999">
    <property type="entry name" value="STKc_MAP3K-like"/>
    <property type="match status" value="1"/>
</dbReference>
<dbReference type="InterPro" id="IPR059179">
    <property type="entry name" value="MLKL-like_MCAfunc"/>
</dbReference>
<dbReference type="InterPro" id="IPR008271">
    <property type="entry name" value="Ser/Thr_kinase_AS"/>
</dbReference>
<dbReference type="PANTHER" id="PTHR44329:SF298">
    <property type="entry name" value="MIXED LINEAGE KINASE DOMAIN-LIKE PROTEIN"/>
    <property type="match status" value="1"/>
</dbReference>
<dbReference type="Gene3D" id="1.20.930.20">
    <property type="entry name" value="Adaptor protein Cbl, N-terminal domain"/>
    <property type="match status" value="1"/>
</dbReference>
<evidence type="ECO:0000256" key="3">
    <source>
        <dbReference type="ARBA" id="ARBA00022840"/>
    </source>
</evidence>
<evidence type="ECO:0000259" key="5">
    <source>
        <dbReference type="PROSITE" id="PS50011"/>
    </source>
</evidence>
<sequence>MDPGTILKIVYQTAVTIKKTVETVRANQQQCKRLSQRIDAITSAMKAITDKDLQQNELQKSLNNYCHCIEYCCEFVTQFKDEKAWFSKIFHKQNYKEEFEELNLRLTQCAADLNLGINLKQIFDHKLDVSDQVTDLDVIKSKLDEIAKLMAQKQDEQLRCIERIEQNMNLRLNSFKYKLEQDILKRSEPLKAQKIAEEEHAFLQIPYYDLVQEKRIGQGGFADVFRGKWLPQDHNVAIKLFRIQYIDERVRGDLVNEISIMHRVRYDHVLNIFGACMEPDKYALIVEYMSLGSLYDVLRRQTLQFSWSDRCSIANQMIKGVNYLHKLPQSIIHRDIKSLNILLTEHGKDFLVKVADFGLAKIRTETSHQSPYAPPVGTLLWKAPELLKLGGKHTEASDVYAVGVVLWELATGYEPYTDTDVSIISACVLQGQRMDIPSNVPSSFAELISKAWAQEPQKRPTCQELLNSIKEIAALLDMNNKPATDAASIKPKIITSTHTTESQEFAALGTCKQLYCKGHPCAKCHKCRDWHYNGDQDTWNWICSYENWGKVDENRWYNGAYKLFTKRDAATCHRDDLHLLVHYVHHYADGYHTHVDLRPHPCLCDKH</sequence>
<dbReference type="InterPro" id="IPR017441">
    <property type="entry name" value="Protein_kinase_ATP_BS"/>
</dbReference>
<comment type="caution">
    <text evidence="6">The sequence shown here is derived from an EMBL/GenBank/DDBJ whole genome shotgun (WGS) entry which is preliminary data.</text>
</comment>
<dbReference type="Pfam" id="PF07714">
    <property type="entry name" value="PK_Tyr_Ser-Thr"/>
    <property type="match status" value="1"/>
</dbReference>
<dbReference type="PANTHER" id="PTHR44329">
    <property type="entry name" value="SERINE/THREONINE-PROTEIN KINASE TNNI3K-RELATED"/>
    <property type="match status" value="1"/>
</dbReference>
<reference evidence="6" key="1">
    <citation type="submission" date="2021-02" db="EMBL/GenBank/DDBJ databases">
        <authorList>
            <person name="Nowell W R."/>
        </authorList>
    </citation>
    <scope>NUCLEOTIDE SEQUENCE</scope>
</reference>
<evidence type="ECO:0000256" key="2">
    <source>
        <dbReference type="ARBA" id="ARBA00022741"/>
    </source>
</evidence>
<accession>A0A813QEN9</accession>
<keyword evidence="1" id="KW-0723">Serine/threonine-protein kinase</keyword>
<dbReference type="CDD" id="cd21037">
    <property type="entry name" value="MLKL_NTD"/>
    <property type="match status" value="1"/>
</dbReference>
<dbReference type="SMART" id="SM00220">
    <property type="entry name" value="S_TKc"/>
    <property type="match status" value="1"/>
</dbReference>
<dbReference type="EMBL" id="CAJNOE010000029">
    <property type="protein sequence ID" value="CAF0766312.1"/>
    <property type="molecule type" value="Genomic_DNA"/>
</dbReference>
<dbReference type="Proteomes" id="UP000663860">
    <property type="component" value="Unassembled WGS sequence"/>
</dbReference>
<dbReference type="InterPro" id="IPR036537">
    <property type="entry name" value="Adaptor_Cbl_N_dom_sf"/>
</dbReference>
<keyword evidence="1" id="KW-0808">Transferase</keyword>
<dbReference type="InterPro" id="IPR000719">
    <property type="entry name" value="Prot_kinase_dom"/>
</dbReference>
<dbReference type="Gene3D" id="1.10.510.10">
    <property type="entry name" value="Transferase(Phosphotransferase) domain 1"/>
    <property type="match status" value="1"/>
</dbReference>
<gene>
    <name evidence="6" type="ORF">IZO911_LOCUS5013</name>
    <name evidence="7" type="ORF">KXQ929_LOCUS27711</name>
</gene>
<dbReference type="PROSITE" id="PS00108">
    <property type="entry name" value="PROTEIN_KINASE_ST"/>
    <property type="match status" value="1"/>
</dbReference>
<feature type="binding site" evidence="4">
    <location>
        <position position="239"/>
    </location>
    <ligand>
        <name>ATP</name>
        <dbReference type="ChEBI" id="CHEBI:30616"/>
    </ligand>
</feature>
<name>A0A813QEN9_9BILA</name>
<evidence type="ECO:0000313" key="7">
    <source>
        <dbReference type="EMBL" id="CAF3987561.1"/>
    </source>
</evidence>